<feature type="domain" description="Reverse transcriptase Ty1/copia-type" evidence="1">
    <location>
        <begin position="2"/>
        <end position="83"/>
    </location>
</feature>
<dbReference type="EMBL" id="AVOT02016507">
    <property type="protein sequence ID" value="MBW0501812.1"/>
    <property type="molecule type" value="Genomic_DNA"/>
</dbReference>
<accession>A0A9Q3DKY1</accession>
<reference evidence="2" key="1">
    <citation type="submission" date="2021-03" db="EMBL/GenBank/DDBJ databases">
        <title>Draft genome sequence of rust myrtle Austropuccinia psidii MF-1, a brazilian biotype.</title>
        <authorList>
            <person name="Quecine M.C."/>
            <person name="Pachon D.M.R."/>
            <person name="Bonatelli M.L."/>
            <person name="Correr F.H."/>
            <person name="Franceschini L.M."/>
            <person name="Leite T.F."/>
            <person name="Margarido G.R.A."/>
            <person name="Almeida C.A."/>
            <person name="Ferrarezi J.A."/>
            <person name="Labate C.A."/>
        </authorList>
    </citation>
    <scope>NUCLEOTIDE SEQUENCE</scope>
    <source>
        <strain evidence="2">MF-1</strain>
    </source>
</reference>
<evidence type="ECO:0000313" key="2">
    <source>
        <dbReference type="EMBL" id="MBW0501812.1"/>
    </source>
</evidence>
<keyword evidence="3" id="KW-1185">Reference proteome</keyword>
<proteinExistence type="predicted"/>
<sequence length="86" mass="9801">MEVFDILPLPPQKHAVWGGWVFAMKGIPGEDLRYKARYVACGNLQHYDTDFKETFASTASFSSLWLLRTIAEHERWEVANIDSVAA</sequence>
<name>A0A9Q3DKY1_9BASI</name>
<organism evidence="2 3">
    <name type="scientific">Austropuccinia psidii MF-1</name>
    <dbReference type="NCBI Taxonomy" id="1389203"/>
    <lineage>
        <taxon>Eukaryota</taxon>
        <taxon>Fungi</taxon>
        <taxon>Dikarya</taxon>
        <taxon>Basidiomycota</taxon>
        <taxon>Pucciniomycotina</taxon>
        <taxon>Pucciniomycetes</taxon>
        <taxon>Pucciniales</taxon>
        <taxon>Sphaerophragmiaceae</taxon>
        <taxon>Austropuccinia</taxon>
    </lineage>
</organism>
<protein>
    <recommendedName>
        <fullName evidence="1">Reverse transcriptase Ty1/copia-type domain-containing protein</fullName>
    </recommendedName>
</protein>
<dbReference type="AlphaFoldDB" id="A0A9Q3DKY1"/>
<evidence type="ECO:0000259" key="1">
    <source>
        <dbReference type="Pfam" id="PF07727"/>
    </source>
</evidence>
<comment type="caution">
    <text evidence="2">The sequence shown here is derived from an EMBL/GenBank/DDBJ whole genome shotgun (WGS) entry which is preliminary data.</text>
</comment>
<dbReference type="Proteomes" id="UP000765509">
    <property type="component" value="Unassembled WGS sequence"/>
</dbReference>
<evidence type="ECO:0000313" key="3">
    <source>
        <dbReference type="Proteomes" id="UP000765509"/>
    </source>
</evidence>
<dbReference type="OrthoDB" id="3768101at2759"/>
<dbReference type="Pfam" id="PF07727">
    <property type="entry name" value="RVT_2"/>
    <property type="match status" value="1"/>
</dbReference>
<dbReference type="InterPro" id="IPR013103">
    <property type="entry name" value="RVT_2"/>
</dbReference>
<gene>
    <name evidence="2" type="ORF">O181_041527</name>
</gene>